<feature type="domain" description="ABC-2 type transporter transmembrane" evidence="6">
    <location>
        <begin position="17"/>
        <end position="402"/>
    </location>
</feature>
<evidence type="ECO:0000256" key="1">
    <source>
        <dbReference type="ARBA" id="ARBA00004141"/>
    </source>
</evidence>
<keyword evidence="3 5" id="KW-1133">Transmembrane helix</keyword>
<dbReference type="InterPro" id="IPR013525">
    <property type="entry name" value="ABC2_TM"/>
</dbReference>
<evidence type="ECO:0000259" key="6">
    <source>
        <dbReference type="Pfam" id="PF12698"/>
    </source>
</evidence>
<dbReference type="EMBL" id="JAKNID010000066">
    <property type="protein sequence ID" value="MCG4565918.1"/>
    <property type="molecule type" value="Genomic_DNA"/>
</dbReference>
<sequence length="412" mass="48134">MKIISLERKRILGWKNIFVIILVLILVSLFLVWVYFSDYKENNDQTLFQVYKNIKEDRKSTRTNLLTIDKVKDVKDRYKMLYKSKNLTDDSGNLRKDVFNSEFKEDKYIFDTIVTNYSPAFNYDPSCILDVSNQDINDFYKIRLNKIDQLMGNRINSNNVELFSKERNEILEEASKMQEPIKYSYAEGFKLAGDGIGIVTRVIIIIVGIVIAPLFSEDKQTKMNEIILSTKLGRNKLTFYRILTALLTTTIIYILGVIIFSVIIFSIFGIKGGNLYIQSGAGYWFSPYNITYLQQFIINIVIGYIACILMAFITMFITTFAKKIIYGVSFVSMFVLAMMYFGVANNYYLDYYLLNFLPWNLVNYFNMYTTYYRYNLFGTQIDKMIFQPVVALIIILVAFVGILCRKKKTRYL</sequence>
<dbReference type="Pfam" id="PF12698">
    <property type="entry name" value="ABC2_membrane_3"/>
    <property type="match status" value="1"/>
</dbReference>
<evidence type="ECO:0000256" key="4">
    <source>
        <dbReference type="ARBA" id="ARBA00023136"/>
    </source>
</evidence>
<dbReference type="Proteomes" id="UP001108123">
    <property type="component" value="Unassembled WGS sequence"/>
</dbReference>
<feature type="transmembrane region" description="Helical" evidence="5">
    <location>
        <begin position="198"/>
        <end position="216"/>
    </location>
</feature>
<feature type="transmembrane region" description="Helical" evidence="5">
    <location>
        <begin position="237"/>
        <end position="270"/>
    </location>
</feature>
<feature type="transmembrane region" description="Helical" evidence="5">
    <location>
        <begin position="385"/>
        <end position="404"/>
    </location>
</feature>
<evidence type="ECO:0000256" key="5">
    <source>
        <dbReference type="SAM" id="Phobius"/>
    </source>
</evidence>
<protein>
    <submittedName>
        <fullName evidence="7">ABC transporter permease</fullName>
    </submittedName>
</protein>
<name>A0A9Q4ADI2_9FIRM</name>
<proteinExistence type="predicted"/>
<evidence type="ECO:0000313" key="8">
    <source>
        <dbReference type="Proteomes" id="UP001108123"/>
    </source>
</evidence>
<feature type="transmembrane region" description="Helical" evidence="5">
    <location>
        <begin position="12"/>
        <end position="36"/>
    </location>
</feature>
<dbReference type="RefSeq" id="WP_226808881.1">
    <property type="nucleotide sequence ID" value="NZ_JAJBNW010000115.1"/>
</dbReference>
<dbReference type="GO" id="GO:0140359">
    <property type="term" value="F:ABC-type transporter activity"/>
    <property type="evidence" value="ECO:0007669"/>
    <property type="project" value="InterPro"/>
</dbReference>
<reference evidence="7" key="1">
    <citation type="submission" date="2022-01" db="EMBL/GenBank/DDBJ databases">
        <title>Collection of gut derived symbiotic bacterial strains cultured from healthy donors.</title>
        <authorList>
            <person name="Lin H."/>
            <person name="Kohout C."/>
            <person name="Waligurski E."/>
            <person name="Pamer E.G."/>
        </authorList>
    </citation>
    <scope>NUCLEOTIDE SEQUENCE</scope>
    <source>
        <strain evidence="7">MSK.14.39</strain>
    </source>
</reference>
<feature type="transmembrane region" description="Helical" evidence="5">
    <location>
        <begin position="290"/>
        <end position="317"/>
    </location>
</feature>
<keyword evidence="4 5" id="KW-0472">Membrane</keyword>
<evidence type="ECO:0000313" key="7">
    <source>
        <dbReference type="EMBL" id="MCG4565918.1"/>
    </source>
</evidence>
<comment type="subcellular location">
    <subcellularLocation>
        <location evidence="1">Membrane</location>
        <topology evidence="1">Multi-pass membrane protein</topology>
    </subcellularLocation>
</comment>
<evidence type="ECO:0000256" key="3">
    <source>
        <dbReference type="ARBA" id="ARBA00022989"/>
    </source>
</evidence>
<feature type="transmembrane region" description="Helical" evidence="5">
    <location>
        <begin position="324"/>
        <end position="343"/>
    </location>
</feature>
<organism evidence="7 8">
    <name type="scientific">Anaerosalibacter bizertensis</name>
    <dbReference type="NCBI Taxonomy" id="932217"/>
    <lineage>
        <taxon>Bacteria</taxon>
        <taxon>Bacillati</taxon>
        <taxon>Bacillota</taxon>
        <taxon>Tissierellia</taxon>
        <taxon>Tissierellales</taxon>
        <taxon>Sporanaerobacteraceae</taxon>
        <taxon>Anaerosalibacter</taxon>
    </lineage>
</organism>
<comment type="caution">
    <text evidence="7">The sequence shown here is derived from an EMBL/GenBank/DDBJ whole genome shotgun (WGS) entry which is preliminary data.</text>
</comment>
<dbReference type="GO" id="GO:0016020">
    <property type="term" value="C:membrane"/>
    <property type="evidence" value="ECO:0007669"/>
    <property type="project" value="UniProtKB-SubCell"/>
</dbReference>
<evidence type="ECO:0000256" key="2">
    <source>
        <dbReference type="ARBA" id="ARBA00022692"/>
    </source>
</evidence>
<keyword evidence="8" id="KW-1185">Reference proteome</keyword>
<gene>
    <name evidence="7" type="ORF">L0P62_10695</name>
</gene>
<accession>A0A9Q4ADI2</accession>
<keyword evidence="2 5" id="KW-0812">Transmembrane</keyword>
<dbReference type="AlphaFoldDB" id="A0A9Q4ADI2"/>